<dbReference type="Proteomes" id="UP000593576">
    <property type="component" value="Unassembled WGS sequence"/>
</dbReference>
<gene>
    <name evidence="1" type="ORF">Goshw_012613</name>
</gene>
<accession>A0A7J9M3B2</accession>
<comment type="caution">
    <text evidence="1">The sequence shown here is derived from an EMBL/GenBank/DDBJ whole genome shotgun (WGS) entry which is preliminary data.</text>
</comment>
<dbReference type="EMBL" id="JABFAF010000009">
    <property type="protein sequence ID" value="MBA0865484.1"/>
    <property type="molecule type" value="Genomic_DNA"/>
</dbReference>
<sequence>MMLILGSVAGLVYSRCD</sequence>
<dbReference type="OrthoDB" id="931158at2759"/>
<organism evidence="1 2">
    <name type="scientific">Gossypium schwendimanii</name>
    <name type="common">Cotton</name>
    <dbReference type="NCBI Taxonomy" id="34291"/>
    <lineage>
        <taxon>Eukaryota</taxon>
        <taxon>Viridiplantae</taxon>
        <taxon>Streptophyta</taxon>
        <taxon>Embryophyta</taxon>
        <taxon>Tracheophyta</taxon>
        <taxon>Spermatophyta</taxon>
        <taxon>Magnoliopsida</taxon>
        <taxon>eudicotyledons</taxon>
        <taxon>Gunneridae</taxon>
        <taxon>Pentapetalae</taxon>
        <taxon>rosids</taxon>
        <taxon>malvids</taxon>
        <taxon>Malvales</taxon>
        <taxon>Malvaceae</taxon>
        <taxon>Malvoideae</taxon>
        <taxon>Gossypium</taxon>
    </lineage>
</organism>
<evidence type="ECO:0000313" key="2">
    <source>
        <dbReference type="Proteomes" id="UP000593576"/>
    </source>
</evidence>
<reference evidence="1 2" key="1">
    <citation type="journal article" date="2019" name="Genome Biol. Evol.">
        <title>Insights into the evolution of the New World diploid cottons (Gossypium, subgenus Houzingenia) based on genome sequencing.</title>
        <authorList>
            <person name="Grover C.E."/>
            <person name="Arick M.A. 2nd"/>
            <person name="Thrash A."/>
            <person name="Conover J.L."/>
            <person name="Sanders W.S."/>
            <person name="Peterson D.G."/>
            <person name="Frelichowski J.E."/>
            <person name="Scheffler J.A."/>
            <person name="Scheffler B.E."/>
            <person name="Wendel J.F."/>
        </authorList>
    </citation>
    <scope>NUCLEOTIDE SEQUENCE [LARGE SCALE GENOMIC DNA]</scope>
    <source>
        <strain evidence="1">1</strain>
        <tissue evidence="1">Leaf</tissue>
    </source>
</reference>
<keyword evidence="2" id="KW-1185">Reference proteome</keyword>
<proteinExistence type="predicted"/>
<evidence type="ECO:0000313" key="1">
    <source>
        <dbReference type="EMBL" id="MBA0865484.1"/>
    </source>
</evidence>
<name>A0A7J9M3B2_GOSSC</name>
<protein>
    <submittedName>
        <fullName evidence="1">Uncharacterized protein</fullName>
    </submittedName>
</protein>
<dbReference type="AlphaFoldDB" id="A0A7J9M3B2"/>